<evidence type="ECO:0000313" key="2">
    <source>
        <dbReference type="EMBL" id="MDQ0474871.1"/>
    </source>
</evidence>
<organism evidence="2 3">
    <name type="scientific">Labrys wisconsinensis</name>
    <dbReference type="NCBI Taxonomy" id="425677"/>
    <lineage>
        <taxon>Bacteria</taxon>
        <taxon>Pseudomonadati</taxon>
        <taxon>Pseudomonadota</taxon>
        <taxon>Alphaproteobacteria</taxon>
        <taxon>Hyphomicrobiales</taxon>
        <taxon>Xanthobacteraceae</taxon>
        <taxon>Labrys</taxon>
    </lineage>
</organism>
<evidence type="ECO:0000256" key="1">
    <source>
        <dbReference type="SAM" id="SignalP"/>
    </source>
</evidence>
<dbReference type="Proteomes" id="UP001242480">
    <property type="component" value="Unassembled WGS sequence"/>
</dbReference>
<evidence type="ECO:0000313" key="3">
    <source>
        <dbReference type="Proteomes" id="UP001242480"/>
    </source>
</evidence>
<keyword evidence="1" id="KW-0732">Signal</keyword>
<accession>A0ABU0JMX6</accession>
<comment type="caution">
    <text evidence="2">The sequence shown here is derived from an EMBL/GenBank/DDBJ whole genome shotgun (WGS) entry which is preliminary data.</text>
</comment>
<feature type="chain" id="PRO_5046670329" description="Lipoprotein" evidence="1">
    <location>
        <begin position="26"/>
        <end position="153"/>
    </location>
</feature>
<keyword evidence="3" id="KW-1185">Reference proteome</keyword>
<evidence type="ECO:0008006" key="4">
    <source>
        <dbReference type="Google" id="ProtNLM"/>
    </source>
</evidence>
<dbReference type="EMBL" id="JAUSVX010000027">
    <property type="protein sequence ID" value="MDQ0474871.1"/>
    <property type="molecule type" value="Genomic_DNA"/>
</dbReference>
<feature type="signal peptide" evidence="1">
    <location>
        <begin position="1"/>
        <end position="25"/>
    </location>
</feature>
<gene>
    <name evidence="2" type="ORF">QO011_007913</name>
</gene>
<protein>
    <recommendedName>
        <fullName evidence="4">Lipoprotein</fullName>
    </recommendedName>
</protein>
<name>A0ABU0JMX6_9HYPH</name>
<reference evidence="2 3" key="1">
    <citation type="submission" date="2023-07" db="EMBL/GenBank/DDBJ databases">
        <title>Genomic Encyclopedia of Type Strains, Phase IV (KMG-IV): sequencing the most valuable type-strain genomes for metagenomic binning, comparative biology and taxonomic classification.</title>
        <authorList>
            <person name="Goeker M."/>
        </authorList>
    </citation>
    <scope>NUCLEOTIDE SEQUENCE [LARGE SCALE GENOMIC DNA]</scope>
    <source>
        <strain evidence="2 3">DSM 19619</strain>
    </source>
</reference>
<dbReference type="PROSITE" id="PS51257">
    <property type="entry name" value="PROKAR_LIPOPROTEIN"/>
    <property type="match status" value="1"/>
</dbReference>
<proteinExistence type="predicted"/>
<sequence length="153" mass="15553">MRREARFAAAGCAVLLLGGCGMGRAALDAQPVQSAAMAPVTTAEGIQQFSVPADGRALLGAELRKRVPGPIQDAQISNAWRTAASAQKTPDDYAACVTATTPQGNQTFVMVKSGGGRSAGIGDVIAGAAAAKRCGDPSRVVQWAPLTEAVAMQ</sequence>
<dbReference type="RefSeq" id="WP_307285212.1">
    <property type="nucleotide sequence ID" value="NZ_JAUSVX010000027.1"/>
</dbReference>